<keyword evidence="2" id="KW-0812">Transmembrane</keyword>
<dbReference type="EMBL" id="UGHV01000001">
    <property type="protein sequence ID" value="STO97350.1"/>
    <property type="molecule type" value="Genomic_DNA"/>
</dbReference>
<feature type="compositionally biased region" description="Basic and acidic residues" evidence="1">
    <location>
        <begin position="59"/>
        <end position="68"/>
    </location>
</feature>
<dbReference type="AlphaFoldDB" id="A0A377J4I8"/>
<feature type="region of interest" description="Disordered" evidence="1">
    <location>
        <begin position="59"/>
        <end position="89"/>
    </location>
</feature>
<proteinExistence type="predicted"/>
<reference evidence="3 4" key="1">
    <citation type="submission" date="2018-06" db="EMBL/GenBank/DDBJ databases">
        <authorList>
            <consortium name="Pathogen Informatics"/>
            <person name="Doyle S."/>
        </authorList>
    </citation>
    <scope>NUCLEOTIDE SEQUENCE [LARGE SCALE GENOMIC DNA]</scope>
    <source>
        <strain evidence="3 4">NCTC12410</strain>
    </source>
</reference>
<protein>
    <submittedName>
        <fullName evidence="3">Uncharacterized protein</fullName>
    </submittedName>
</protein>
<evidence type="ECO:0000313" key="4">
    <source>
        <dbReference type="Proteomes" id="UP000254841"/>
    </source>
</evidence>
<gene>
    <name evidence="3" type="ORF">NCTC12410_01175</name>
</gene>
<evidence type="ECO:0000313" key="3">
    <source>
        <dbReference type="EMBL" id="STO97350.1"/>
    </source>
</evidence>
<evidence type="ECO:0000256" key="1">
    <source>
        <dbReference type="SAM" id="MobiDB-lite"/>
    </source>
</evidence>
<name>A0A377J4I8_9HELI</name>
<feature type="region of interest" description="Disordered" evidence="1">
    <location>
        <begin position="102"/>
        <end position="129"/>
    </location>
</feature>
<keyword evidence="2" id="KW-1133">Transmembrane helix</keyword>
<feature type="compositionally biased region" description="Polar residues" evidence="1">
    <location>
        <begin position="69"/>
        <end position="81"/>
    </location>
</feature>
<sequence>MQNGGGGGKLERVSFLAKNGDRYGDSALITTQGKSLERQSEAPFLAQKSFRERLKLESTFEKSHDSKSNAHSLSSRASETSVAIHKGTQADSRVDCHADFQSARNDRKNAASEKVDSKDNAENIKNLESTFDNTAQKSKKVDSSSAQNLHDQANTLLSKKAGKKPVLRLFATTLLGFLHFAGVNAIYFYIAQGISSSLLFPILRHFPPLIWWGSYRWHFALTLAYA</sequence>
<organism evidence="3 4">
    <name type="scientific">Helicobacter canis</name>
    <dbReference type="NCBI Taxonomy" id="29419"/>
    <lineage>
        <taxon>Bacteria</taxon>
        <taxon>Pseudomonadati</taxon>
        <taxon>Campylobacterota</taxon>
        <taxon>Epsilonproteobacteria</taxon>
        <taxon>Campylobacterales</taxon>
        <taxon>Helicobacteraceae</taxon>
        <taxon>Helicobacter</taxon>
    </lineage>
</organism>
<dbReference type="Proteomes" id="UP000254841">
    <property type="component" value="Unassembled WGS sequence"/>
</dbReference>
<feature type="compositionally biased region" description="Basic and acidic residues" evidence="1">
    <location>
        <begin position="102"/>
        <end position="122"/>
    </location>
</feature>
<keyword evidence="2" id="KW-0472">Membrane</keyword>
<accession>A0A377J4I8</accession>
<feature type="transmembrane region" description="Helical" evidence="2">
    <location>
        <begin position="166"/>
        <end position="190"/>
    </location>
</feature>
<evidence type="ECO:0000256" key="2">
    <source>
        <dbReference type="SAM" id="Phobius"/>
    </source>
</evidence>
<dbReference type="OrthoDB" id="5331816at2"/>